<feature type="domain" description="GIY-YIG" evidence="2">
    <location>
        <begin position="1"/>
        <end position="75"/>
    </location>
</feature>
<protein>
    <submittedName>
        <fullName evidence="3">GIY-YIG nuclease family protein</fullName>
    </submittedName>
</protein>
<dbReference type="AlphaFoldDB" id="A0A9X1F5P0"/>
<evidence type="ECO:0000259" key="2">
    <source>
        <dbReference type="PROSITE" id="PS50164"/>
    </source>
</evidence>
<evidence type="ECO:0000256" key="1">
    <source>
        <dbReference type="ARBA" id="ARBA00007435"/>
    </source>
</evidence>
<dbReference type="Proteomes" id="UP001138894">
    <property type="component" value="Unassembled WGS sequence"/>
</dbReference>
<dbReference type="EMBL" id="JAGSPD010000001">
    <property type="protein sequence ID" value="MBV7267856.1"/>
    <property type="molecule type" value="Genomic_DNA"/>
</dbReference>
<dbReference type="InterPro" id="IPR050190">
    <property type="entry name" value="UPF0213_domain"/>
</dbReference>
<dbReference type="PANTHER" id="PTHR34477">
    <property type="entry name" value="UPF0213 PROTEIN YHBQ"/>
    <property type="match status" value="1"/>
</dbReference>
<comment type="similarity">
    <text evidence="1">Belongs to the UPF0213 family.</text>
</comment>
<comment type="caution">
    <text evidence="3">The sequence shown here is derived from an EMBL/GenBank/DDBJ whole genome shotgun (WGS) entry which is preliminary data.</text>
</comment>
<keyword evidence="4" id="KW-1185">Reference proteome</keyword>
<accession>A0A9X1F5P0</accession>
<dbReference type="PANTHER" id="PTHR34477:SF1">
    <property type="entry name" value="UPF0213 PROTEIN YHBQ"/>
    <property type="match status" value="1"/>
</dbReference>
<dbReference type="InterPro" id="IPR000305">
    <property type="entry name" value="GIY-YIG_endonuc"/>
</dbReference>
<name>A0A9X1F5P0_9FLAO</name>
<organism evidence="3 4">
    <name type="scientific">Winogradskyella luteola</name>
    <dbReference type="NCBI Taxonomy" id="2828330"/>
    <lineage>
        <taxon>Bacteria</taxon>
        <taxon>Pseudomonadati</taxon>
        <taxon>Bacteroidota</taxon>
        <taxon>Flavobacteriia</taxon>
        <taxon>Flavobacteriales</taxon>
        <taxon>Flavobacteriaceae</taxon>
        <taxon>Winogradskyella</taxon>
    </lineage>
</organism>
<dbReference type="Pfam" id="PF01541">
    <property type="entry name" value="GIY-YIG"/>
    <property type="match status" value="1"/>
</dbReference>
<gene>
    <name evidence="3" type="ORF">KCG49_01475</name>
</gene>
<dbReference type="RefSeq" id="WP_218544397.1">
    <property type="nucleotide sequence ID" value="NZ_JAGSPD010000001.1"/>
</dbReference>
<proteinExistence type="inferred from homology"/>
<sequence length="80" mass="9477">MFTVYILFSEKRSRYYVGQTSDIEKRLERHNQGKVPSTRIGIPWKVILQIEVNDRSEAMLLEKKIKKRGAKRYIDNCFGV</sequence>
<dbReference type="CDD" id="cd10449">
    <property type="entry name" value="GIY-YIG_SLX1_like"/>
    <property type="match status" value="1"/>
</dbReference>
<dbReference type="PROSITE" id="PS50164">
    <property type="entry name" value="GIY_YIG"/>
    <property type="match status" value="1"/>
</dbReference>
<evidence type="ECO:0000313" key="4">
    <source>
        <dbReference type="Proteomes" id="UP001138894"/>
    </source>
</evidence>
<evidence type="ECO:0000313" key="3">
    <source>
        <dbReference type="EMBL" id="MBV7267856.1"/>
    </source>
</evidence>
<reference evidence="3" key="1">
    <citation type="submission" date="2021-04" db="EMBL/GenBank/DDBJ databases">
        <authorList>
            <person name="Pira H."/>
            <person name="Risdian C."/>
            <person name="Wink J."/>
        </authorList>
    </citation>
    <scope>NUCLEOTIDE SEQUENCE</scope>
    <source>
        <strain evidence="3">WHY3</strain>
    </source>
</reference>